<keyword evidence="2" id="KW-1185">Reference proteome</keyword>
<dbReference type="AlphaFoldDB" id="I4AGA6"/>
<proteinExistence type="predicted"/>
<dbReference type="SUPFAM" id="SSF54427">
    <property type="entry name" value="NTF2-like"/>
    <property type="match status" value="1"/>
</dbReference>
<protein>
    <recommendedName>
        <fullName evidence="3">SnoaL-like domain-containing protein</fullName>
    </recommendedName>
</protein>
<dbReference type="KEGG" id="fli:Fleli_0516"/>
<dbReference type="OrthoDB" id="978043at2"/>
<dbReference type="HOGENOM" id="CLU_887822_0_0_10"/>
<reference evidence="2" key="1">
    <citation type="submission" date="2012-06" db="EMBL/GenBank/DDBJ databases">
        <title>The complete genome of Flexibacter litoralis DSM 6794.</title>
        <authorList>
            <person name="Lucas S."/>
            <person name="Copeland A."/>
            <person name="Lapidus A."/>
            <person name="Glavina del Rio T."/>
            <person name="Dalin E."/>
            <person name="Tice H."/>
            <person name="Bruce D."/>
            <person name="Goodwin L."/>
            <person name="Pitluck S."/>
            <person name="Peters L."/>
            <person name="Ovchinnikova G."/>
            <person name="Lu M."/>
            <person name="Kyrpides N."/>
            <person name="Mavromatis K."/>
            <person name="Ivanova N."/>
            <person name="Brettin T."/>
            <person name="Detter J.C."/>
            <person name="Han C."/>
            <person name="Larimer F."/>
            <person name="Land M."/>
            <person name="Hauser L."/>
            <person name="Markowitz V."/>
            <person name="Cheng J.-F."/>
            <person name="Hugenholtz P."/>
            <person name="Woyke T."/>
            <person name="Wu D."/>
            <person name="Spring S."/>
            <person name="Lang E."/>
            <person name="Kopitz M."/>
            <person name="Brambilla E."/>
            <person name="Klenk H.-P."/>
            <person name="Eisen J.A."/>
        </authorList>
    </citation>
    <scope>NUCLEOTIDE SEQUENCE [LARGE SCALE GENOMIC DNA]</scope>
    <source>
        <strain evidence="2">ATCC 23117 / DSM 6794 / NBRC 15988 / NCIMB 1366 / Sio-4</strain>
    </source>
</reference>
<dbReference type="EMBL" id="CP003345">
    <property type="protein sequence ID" value="AFM02991.1"/>
    <property type="molecule type" value="Genomic_DNA"/>
</dbReference>
<evidence type="ECO:0008006" key="3">
    <source>
        <dbReference type="Google" id="ProtNLM"/>
    </source>
</evidence>
<gene>
    <name evidence="1" type="ordered locus">Fleli_0516</name>
</gene>
<evidence type="ECO:0000313" key="1">
    <source>
        <dbReference type="EMBL" id="AFM02991.1"/>
    </source>
</evidence>
<evidence type="ECO:0000313" key="2">
    <source>
        <dbReference type="Proteomes" id="UP000006054"/>
    </source>
</evidence>
<dbReference type="Proteomes" id="UP000006054">
    <property type="component" value="Chromosome"/>
</dbReference>
<organism evidence="1 2">
    <name type="scientific">Bernardetia litoralis (strain ATCC 23117 / DSM 6794 / NBRC 15988 / NCIMB 1366 / Fx l1 / Sio-4)</name>
    <name type="common">Flexibacter litoralis</name>
    <dbReference type="NCBI Taxonomy" id="880071"/>
    <lineage>
        <taxon>Bacteria</taxon>
        <taxon>Pseudomonadati</taxon>
        <taxon>Bacteroidota</taxon>
        <taxon>Cytophagia</taxon>
        <taxon>Cytophagales</taxon>
        <taxon>Bernardetiaceae</taxon>
        <taxon>Bernardetia</taxon>
    </lineage>
</organism>
<dbReference type="RefSeq" id="WP_014796451.1">
    <property type="nucleotide sequence ID" value="NC_018018.1"/>
</dbReference>
<dbReference type="eggNOG" id="ENOG5033CFG">
    <property type="taxonomic scope" value="Bacteria"/>
</dbReference>
<dbReference type="InterPro" id="IPR032710">
    <property type="entry name" value="NTF2-like_dom_sf"/>
</dbReference>
<accession>I4AGA6</accession>
<name>I4AGA6_BERLS</name>
<sequence length="313" mass="35259" precursor="true">MTYSSLSPYLTKIFQSKFLKACFVVLFLFSCSLFHSTLYAQKISDAEKQKARDKAAQVIIKKNLMEFATAYSKLGETKDVKAVMEHMAKDVTSTLVTFNISDRGSVLNSNYEGFLSYLTKIVRTKGLKIDYSIKEVLKNEVKGTVGIIVYVVEYQIAKDKEVWSKGTETVSMVFGYEKQTGDWKIAHYSVIGTEDERIKGICSCELYKSSTGINSGNYLVKTIVPSGKNYSTLVNNFEFLYEIQDGKGGKRTVRVGDNIYSWTQTGDIFRQKEDGTQGELVAKSHPNDEVLAIMSILKYDIYSGNCTNINLKR</sequence>
<dbReference type="PATRIC" id="fig|880071.3.peg.490"/>
<dbReference type="Gene3D" id="3.10.450.50">
    <property type="match status" value="1"/>
</dbReference>